<evidence type="ECO:0000313" key="3">
    <source>
        <dbReference type="Proteomes" id="UP000789595"/>
    </source>
</evidence>
<evidence type="ECO:0000256" key="1">
    <source>
        <dbReference type="SAM" id="MobiDB-lite"/>
    </source>
</evidence>
<sequence>MVLDPARKPSANFPAELLGGDDPWAPAATAACPEADSPRAPPWVPAAAAPRREALEPLAEHPGSNRRVSWSPGAADVESETEADVAWSDEAASDDEDDDDVTRACLELLRGGRATRWRSARAAFLALRLRGPDAQSVTPQCLRKAFRDLFAVDLDGSEARALARSLGNGEEEVSYAAFAAALDGRRVPYGDAAPERERNPVNPEPEIPEPEQGFSAAAADAAFREGLLAAHETIARSWLALRRLQADDRRDLSYDAFVAGLELYGAAATGADAEAIYALYVGAPAALRRRPLAFAAFARRFADGGVLRPGLRASARAFRRAPVQ</sequence>
<dbReference type="EMBL" id="CAKKNE010000004">
    <property type="protein sequence ID" value="CAH0373449.1"/>
    <property type="molecule type" value="Genomic_DNA"/>
</dbReference>
<dbReference type="Proteomes" id="UP000789595">
    <property type="component" value="Unassembled WGS sequence"/>
</dbReference>
<name>A0A8J2WZ67_9STRA</name>
<feature type="region of interest" description="Disordered" evidence="1">
    <location>
        <begin position="1"/>
        <end position="99"/>
    </location>
</feature>
<gene>
    <name evidence="2" type="ORF">PECAL_4P06470</name>
</gene>
<dbReference type="AlphaFoldDB" id="A0A8J2WZ67"/>
<feature type="compositionally biased region" description="Low complexity" evidence="1">
    <location>
        <begin position="21"/>
        <end position="35"/>
    </location>
</feature>
<organism evidence="2 3">
    <name type="scientific">Pelagomonas calceolata</name>
    <dbReference type="NCBI Taxonomy" id="35677"/>
    <lineage>
        <taxon>Eukaryota</taxon>
        <taxon>Sar</taxon>
        <taxon>Stramenopiles</taxon>
        <taxon>Ochrophyta</taxon>
        <taxon>Pelagophyceae</taxon>
        <taxon>Pelagomonadales</taxon>
        <taxon>Pelagomonadaceae</taxon>
        <taxon>Pelagomonas</taxon>
    </lineage>
</organism>
<reference evidence="2" key="1">
    <citation type="submission" date="2021-11" db="EMBL/GenBank/DDBJ databases">
        <authorList>
            <consortium name="Genoscope - CEA"/>
            <person name="William W."/>
        </authorList>
    </citation>
    <scope>NUCLEOTIDE SEQUENCE</scope>
</reference>
<protein>
    <submittedName>
        <fullName evidence="2">Uncharacterized protein</fullName>
    </submittedName>
</protein>
<accession>A0A8J2WZ67</accession>
<feature type="compositionally biased region" description="Basic and acidic residues" evidence="1">
    <location>
        <begin position="50"/>
        <end position="59"/>
    </location>
</feature>
<evidence type="ECO:0000313" key="2">
    <source>
        <dbReference type="EMBL" id="CAH0373449.1"/>
    </source>
</evidence>
<comment type="caution">
    <text evidence="2">The sequence shown here is derived from an EMBL/GenBank/DDBJ whole genome shotgun (WGS) entry which is preliminary data.</text>
</comment>
<proteinExistence type="predicted"/>
<keyword evidence="3" id="KW-1185">Reference proteome</keyword>